<accession>A0AAV7WKZ1</accession>
<evidence type="ECO:0000313" key="1">
    <source>
        <dbReference type="EMBL" id="KAJ1213621.1"/>
    </source>
</evidence>
<dbReference type="EMBL" id="JANPWB010000001">
    <property type="protein sequence ID" value="KAJ1213621.1"/>
    <property type="molecule type" value="Genomic_DNA"/>
</dbReference>
<proteinExistence type="predicted"/>
<gene>
    <name evidence="1" type="ORF">NDU88_001254</name>
</gene>
<keyword evidence="2" id="KW-1185">Reference proteome</keyword>
<comment type="caution">
    <text evidence="1">The sequence shown here is derived from an EMBL/GenBank/DDBJ whole genome shotgun (WGS) entry which is preliminary data.</text>
</comment>
<dbReference type="Proteomes" id="UP001066276">
    <property type="component" value="Chromosome 1_1"/>
</dbReference>
<name>A0AAV7WKZ1_PLEWA</name>
<organism evidence="1 2">
    <name type="scientific">Pleurodeles waltl</name>
    <name type="common">Iberian ribbed newt</name>
    <dbReference type="NCBI Taxonomy" id="8319"/>
    <lineage>
        <taxon>Eukaryota</taxon>
        <taxon>Metazoa</taxon>
        <taxon>Chordata</taxon>
        <taxon>Craniata</taxon>
        <taxon>Vertebrata</taxon>
        <taxon>Euteleostomi</taxon>
        <taxon>Amphibia</taxon>
        <taxon>Batrachia</taxon>
        <taxon>Caudata</taxon>
        <taxon>Salamandroidea</taxon>
        <taxon>Salamandridae</taxon>
        <taxon>Pleurodelinae</taxon>
        <taxon>Pleurodeles</taxon>
    </lineage>
</organism>
<dbReference type="AlphaFoldDB" id="A0AAV7WKZ1"/>
<evidence type="ECO:0000313" key="2">
    <source>
        <dbReference type="Proteomes" id="UP001066276"/>
    </source>
</evidence>
<sequence length="91" mass="10293">MARLAAGVAKRNIARAWGTSHLPRIEDWETDLYWCQGLTKSFIKAEDALGNGKRRGAPGIRVVGTEGREHPFESCLDKQKDYHRPVRVKAF</sequence>
<protein>
    <submittedName>
        <fullName evidence="1">Uncharacterized protein</fullName>
    </submittedName>
</protein>
<reference evidence="1" key="1">
    <citation type="journal article" date="2022" name="bioRxiv">
        <title>Sequencing and chromosome-scale assembly of the giantPleurodeles waltlgenome.</title>
        <authorList>
            <person name="Brown T."/>
            <person name="Elewa A."/>
            <person name="Iarovenko S."/>
            <person name="Subramanian E."/>
            <person name="Araus A.J."/>
            <person name="Petzold A."/>
            <person name="Susuki M."/>
            <person name="Suzuki K.-i.T."/>
            <person name="Hayashi T."/>
            <person name="Toyoda A."/>
            <person name="Oliveira C."/>
            <person name="Osipova E."/>
            <person name="Leigh N.D."/>
            <person name="Simon A."/>
            <person name="Yun M.H."/>
        </authorList>
    </citation>
    <scope>NUCLEOTIDE SEQUENCE</scope>
    <source>
        <strain evidence="1">20211129_DDA</strain>
        <tissue evidence="1">Liver</tissue>
    </source>
</reference>